<evidence type="ECO:0000313" key="3">
    <source>
        <dbReference type="Proteomes" id="UP000626242"/>
    </source>
</evidence>
<reference evidence="2 3" key="1">
    <citation type="submission" date="2020-08" db="EMBL/GenBank/DDBJ databases">
        <title>A Genomic Blueprint of the Chicken Gut Microbiome.</title>
        <authorList>
            <person name="Gilroy R."/>
            <person name="Ravi A."/>
            <person name="Getino M."/>
            <person name="Pursley I."/>
            <person name="Horton D.L."/>
            <person name="Alikhan N.-F."/>
            <person name="Baker D."/>
            <person name="Gharbi K."/>
            <person name="Hall N."/>
            <person name="Watson M."/>
            <person name="Adriaenssens E.M."/>
            <person name="Foster-Nyarko E."/>
            <person name="Jarju S."/>
            <person name="Secka A."/>
            <person name="Antonio M."/>
            <person name="Oren A."/>
            <person name="Chaudhuri R."/>
            <person name="La Ragione R.M."/>
            <person name="Hildebrand F."/>
            <person name="Pallen M.J."/>
        </authorList>
    </citation>
    <scope>NUCLEOTIDE SEQUENCE [LARGE SCALE GENOMIC DNA]</scope>
    <source>
        <strain evidence="2 3">Sa1CVA4</strain>
    </source>
</reference>
<keyword evidence="1" id="KW-1133">Transmembrane helix</keyword>
<feature type="transmembrane region" description="Helical" evidence="1">
    <location>
        <begin position="43"/>
        <end position="67"/>
    </location>
</feature>
<feature type="transmembrane region" description="Helical" evidence="1">
    <location>
        <begin position="144"/>
        <end position="168"/>
    </location>
</feature>
<gene>
    <name evidence="2" type="ORF">H9628_08245</name>
</gene>
<keyword evidence="1" id="KW-0472">Membrane</keyword>
<keyword evidence="3" id="KW-1185">Reference proteome</keyword>
<sequence length="256" mass="28458">MTRTLQIANGIALVFTILFNYLSNTGVFNGKTIGNVSDEYHNLFTPAGYAFSIWGLIYILLFAFVIYTGRSLFKPEKNGGETFVTRMGWWFVVSCIANCLWIVTWLFGYTGLSVLVLAAAFISLMVIVLEALKYYRGSAEKWFINIPFQIYAGWLSVALIAAAASWLQKIGWEGFGLSEEAWTVIMITVAVAVHLFMTWQKRALAFALVAVWALVAIAVSNQDINYTVYAAALVAALIIAVSSVIFLLKRRAFGPR</sequence>
<protein>
    <submittedName>
        <fullName evidence="2">Tryptophan-rich sensory protein</fullName>
    </submittedName>
</protein>
<feature type="transmembrane region" description="Helical" evidence="1">
    <location>
        <begin position="88"/>
        <end position="108"/>
    </location>
</feature>
<feature type="transmembrane region" description="Helical" evidence="1">
    <location>
        <begin position="226"/>
        <end position="248"/>
    </location>
</feature>
<feature type="transmembrane region" description="Helical" evidence="1">
    <location>
        <begin position="180"/>
        <end position="196"/>
    </location>
</feature>
<comment type="caution">
    <text evidence="2">The sequence shown here is derived from an EMBL/GenBank/DDBJ whole genome shotgun (WGS) entry which is preliminary data.</text>
</comment>
<organism evidence="2 3">
    <name type="scientific">Kaistella pullorum</name>
    <dbReference type="NCBI Taxonomy" id="2763074"/>
    <lineage>
        <taxon>Bacteria</taxon>
        <taxon>Pseudomonadati</taxon>
        <taxon>Bacteroidota</taxon>
        <taxon>Flavobacteriia</taxon>
        <taxon>Flavobacteriales</taxon>
        <taxon>Weeksellaceae</taxon>
        <taxon>Chryseobacterium group</taxon>
        <taxon>Kaistella</taxon>
    </lineage>
</organism>
<accession>A0ABR8WP20</accession>
<keyword evidence="1" id="KW-0812">Transmembrane</keyword>
<feature type="transmembrane region" description="Helical" evidence="1">
    <location>
        <begin position="114"/>
        <end position="132"/>
    </location>
</feature>
<feature type="transmembrane region" description="Helical" evidence="1">
    <location>
        <begin position="7"/>
        <end position="23"/>
    </location>
</feature>
<proteinExistence type="predicted"/>
<dbReference type="PANTHER" id="PTHR33802">
    <property type="entry name" value="SI:CH211-161H7.5-RELATED"/>
    <property type="match status" value="1"/>
</dbReference>
<evidence type="ECO:0000313" key="2">
    <source>
        <dbReference type="EMBL" id="MBD8018461.1"/>
    </source>
</evidence>
<dbReference type="Proteomes" id="UP000626242">
    <property type="component" value="Unassembled WGS sequence"/>
</dbReference>
<name>A0ABR8WP20_9FLAO</name>
<evidence type="ECO:0000256" key="1">
    <source>
        <dbReference type="SAM" id="Phobius"/>
    </source>
</evidence>
<dbReference type="RefSeq" id="WP_251833649.1">
    <property type="nucleotide sequence ID" value="NZ_JACSPS010000002.1"/>
</dbReference>
<dbReference type="PANTHER" id="PTHR33802:SF1">
    <property type="entry name" value="XK-RELATED PROTEIN"/>
    <property type="match status" value="1"/>
</dbReference>
<feature type="transmembrane region" description="Helical" evidence="1">
    <location>
        <begin position="203"/>
        <end position="220"/>
    </location>
</feature>
<dbReference type="EMBL" id="JACSPS010000002">
    <property type="protein sequence ID" value="MBD8018461.1"/>
    <property type="molecule type" value="Genomic_DNA"/>
</dbReference>